<evidence type="ECO:0008006" key="4">
    <source>
        <dbReference type="Google" id="ProtNLM"/>
    </source>
</evidence>
<keyword evidence="1" id="KW-0812">Transmembrane</keyword>
<name>A0A2G8T2Q0_9BURK</name>
<feature type="transmembrane region" description="Helical" evidence="1">
    <location>
        <begin position="358"/>
        <end position="376"/>
    </location>
</feature>
<evidence type="ECO:0000313" key="2">
    <source>
        <dbReference type="EMBL" id="PIL39958.1"/>
    </source>
</evidence>
<feature type="transmembrane region" description="Helical" evidence="1">
    <location>
        <begin position="48"/>
        <end position="70"/>
    </location>
</feature>
<keyword evidence="1" id="KW-1133">Transmembrane helix</keyword>
<protein>
    <recommendedName>
        <fullName evidence="4">Polysaccharide biosynthesis protein</fullName>
    </recommendedName>
</protein>
<feature type="transmembrane region" description="Helical" evidence="1">
    <location>
        <begin position="286"/>
        <end position="306"/>
    </location>
</feature>
<feature type="transmembrane region" description="Helical" evidence="1">
    <location>
        <begin position="251"/>
        <end position="274"/>
    </location>
</feature>
<keyword evidence="1" id="KW-0472">Membrane</keyword>
<feature type="transmembrane region" description="Helical" evidence="1">
    <location>
        <begin position="220"/>
        <end position="239"/>
    </location>
</feature>
<evidence type="ECO:0000313" key="3">
    <source>
        <dbReference type="Proteomes" id="UP000228593"/>
    </source>
</evidence>
<sequence length="416" mass="45464">MMEKKPQNILSIVGIGTILSLGYSALNYATQITLVELFGYRLRGIFEILMSILGLTSILFSFNLYTAINLHVSKNSATPANLVKIGSSVLLVQVVAISILYVFSPKQGIVPEHLQTLFLVLLIIAAVLNHKVNEFTAILNGNQYFIKAKILSLVGSAFSGSLILLAYFLGHSEVNLIVWLAVIGPFAGSYLYAKALTLTNAGLRARAGLLNFKSMYRENGAIYLISLAQFISFKLYLLYLARSESIEALGIFSLAYSITQFLLLPATLLATIIISNRSGSLGSFVNSFKILMGYGILSCAVVKIMIEVGVLEMLPLKSLHNSSFIQMLDVMVVSTPFAVLNILTVAIAIKKNMCSKMFVAGQMMMIPLMLMFYIFFSNTSVHVSAVPLAYVVTWLVASVFSGVALRTSLRKGRVSQ</sequence>
<organism evidence="2 3">
    <name type="scientific">Massilia psychrophila</name>
    <dbReference type="NCBI Taxonomy" id="1603353"/>
    <lineage>
        <taxon>Bacteria</taxon>
        <taxon>Pseudomonadati</taxon>
        <taxon>Pseudomonadota</taxon>
        <taxon>Betaproteobacteria</taxon>
        <taxon>Burkholderiales</taxon>
        <taxon>Oxalobacteraceae</taxon>
        <taxon>Telluria group</taxon>
        <taxon>Massilia</taxon>
    </lineage>
</organism>
<dbReference type="Proteomes" id="UP000228593">
    <property type="component" value="Unassembled WGS sequence"/>
</dbReference>
<feature type="transmembrane region" description="Helical" evidence="1">
    <location>
        <begin position="326"/>
        <end position="349"/>
    </location>
</feature>
<keyword evidence="3" id="KW-1185">Reference proteome</keyword>
<dbReference type="EMBL" id="PDOB01000012">
    <property type="protein sequence ID" value="PIL39958.1"/>
    <property type="molecule type" value="Genomic_DNA"/>
</dbReference>
<comment type="caution">
    <text evidence="2">The sequence shown here is derived from an EMBL/GenBank/DDBJ whole genome shotgun (WGS) entry which is preliminary data.</text>
</comment>
<feature type="transmembrane region" description="Helical" evidence="1">
    <location>
        <begin position="388"/>
        <end position="409"/>
    </location>
</feature>
<feature type="transmembrane region" description="Helical" evidence="1">
    <location>
        <begin position="150"/>
        <end position="170"/>
    </location>
</feature>
<feature type="transmembrane region" description="Helical" evidence="1">
    <location>
        <begin position="109"/>
        <end position="129"/>
    </location>
</feature>
<reference evidence="2 3" key="1">
    <citation type="submission" date="2017-10" db="EMBL/GenBank/DDBJ databases">
        <title>Massilia psychrophilum sp. nov., a novel purple-pigmented bacterium isolated from Tianshan glacier, Xinjiang Municipality, China.</title>
        <authorList>
            <person name="Wang H."/>
        </authorList>
    </citation>
    <scope>NUCLEOTIDE SEQUENCE [LARGE SCALE GENOMIC DNA]</scope>
    <source>
        <strain evidence="2 3">JCM 30813</strain>
    </source>
</reference>
<feature type="transmembrane region" description="Helical" evidence="1">
    <location>
        <begin position="82"/>
        <end position="103"/>
    </location>
</feature>
<dbReference type="AlphaFoldDB" id="A0A2G8T2Q0"/>
<proteinExistence type="predicted"/>
<accession>A0A2G8T2Q0</accession>
<feature type="transmembrane region" description="Helical" evidence="1">
    <location>
        <begin position="176"/>
        <end position="199"/>
    </location>
</feature>
<gene>
    <name evidence="2" type="ORF">CR103_09535</name>
</gene>
<evidence type="ECO:0000256" key="1">
    <source>
        <dbReference type="SAM" id="Phobius"/>
    </source>
</evidence>